<feature type="domain" description="FecR protein" evidence="2">
    <location>
        <begin position="143"/>
        <end position="238"/>
    </location>
</feature>
<reference evidence="4 5" key="1">
    <citation type="submission" date="2016-10" db="EMBL/GenBank/DDBJ databases">
        <authorList>
            <person name="de Groot N.N."/>
        </authorList>
    </citation>
    <scope>NUCLEOTIDE SEQUENCE [LARGE SCALE GENOMIC DNA]</scope>
    <source>
        <strain evidence="4 5">Vu-144</strain>
    </source>
</reference>
<keyword evidence="1" id="KW-0812">Transmembrane</keyword>
<dbReference type="Pfam" id="PF04773">
    <property type="entry name" value="FecR"/>
    <property type="match status" value="1"/>
</dbReference>
<dbReference type="Gene3D" id="3.55.50.30">
    <property type="match status" value="1"/>
</dbReference>
<dbReference type="InterPro" id="IPR012373">
    <property type="entry name" value="Ferrdict_sens_TM"/>
</dbReference>
<dbReference type="InterPro" id="IPR006860">
    <property type="entry name" value="FecR"/>
</dbReference>
<dbReference type="Gene3D" id="2.60.120.1440">
    <property type="match status" value="1"/>
</dbReference>
<dbReference type="STRING" id="551991.SAMN05192529_10687"/>
<accession>A0A1H3XUJ5</accession>
<dbReference type="EMBL" id="FNQY01000006">
    <property type="protein sequence ID" value="SEA02264.1"/>
    <property type="molecule type" value="Genomic_DNA"/>
</dbReference>
<feature type="domain" description="Protein FecR C-terminal" evidence="3">
    <location>
        <begin position="332"/>
        <end position="399"/>
    </location>
</feature>
<evidence type="ECO:0000313" key="5">
    <source>
        <dbReference type="Proteomes" id="UP000199041"/>
    </source>
</evidence>
<keyword evidence="1" id="KW-1133">Transmembrane helix</keyword>
<evidence type="ECO:0000259" key="2">
    <source>
        <dbReference type="Pfam" id="PF04773"/>
    </source>
</evidence>
<dbReference type="PANTHER" id="PTHR30273:SF2">
    <property type="entry name" value="PROTEIN FECR"/>
    <property type="match status" value="1"/>
</dbReference>
<evidence type="ECO:0000259" key="3">
    <source>
        <dbReference type="Pfam" id="PF16344"/>
    </source>
</evidence>
<proteinExistence type="predicted"/>
<dbReference type="PANTHER" id="PTHR30273">
    <property type="entry name" value="PERIPLASMIC SIGNAL SENSOR AND SIGMA FACTOR ACTIVATOR FECR-RELATED"/>
    <property type="match status" value="1"/>
</dbReference>
<dbReference type="InterPro" id="IPR032508">
    <property type="entry name" value="FecR_C"/>
</dbReference>
<name>A0A1H3XUJ5_9BACT</name>
<dbReference type="AlphaFoldDB" id="A0A1H3XUJ5"/>
<dbReference type="Pfam" id="PF16344">
    <property type="entry name" value="FecR_C"/>
    <property type="match status" value="1"/>
</dbReference>
<keyword evidence="5" id="KW-1185">Reference proteome</keyword>
<dbReference type="RefSeq" id="WP_091395617.1">
    <property type="nucleotide sequence ID" value="NZ_FNQY01000006.1"/>
</dbReference>
<dbReference type="Proteomes" id="UP000199041">
    <property type="component" value="Unassembled WGS sequence"/>
</dbReference>
<keyword evidence="1" id="KW-0472">Membrane</keyword>
<feature type="transmembrane region" description="Helical" evidence="1">
    <location>
        <begin position="108"/>
        <end position="128"/>
    </location>
</feature>
<evidence type="ECO:0000256" key="1">
    <source>
        <dbReference type="SAM" id="Phobius"/>
    </source>
</evidence>
<evidence type="ECO:0000313" key="4">
    <source>
        <dbReference type="EMBL" id="SEA02264.1"/>
    </source>
</evidence>
<dbReference type="OrthoDB" id="1523735at2"/>
<protein>
    <submittedName>
        <fullName evidence="4">Ferric-dicitrate binding protein FerR, regulates iron transport through sigma-19</fullName>
    </submittedName>
</protein>
<dbReference type="GO" id="GO:0016989">
    <property type="term" value="F:sigma factor antagonist activity"/>
    <property type="evidence" value="ECO:0007669"/>
    <property type="project" value="TreeGrafter"/>
</dbReference>
<sequence length="400" mass="45458">MDNTVRLWTLLSKQKHDALSDEELLELEDLRSNPDNQKALASYAKLESYWDKVRMDHSEDLSAFWQKQKERLGYEDQTQNEQPPDSRTPDSNTLFVAASSKWYKRKSFALGTAAVLLILIGLGLVFKFQSAPDTGNQQGDTVIVAHNGAQRQVTLPDGSKVWLNSGSELSYNKYFAGAPIKEITLTGEAFFDIKHDPNRTFIIHTRYMDIKDLGTRFNVKAYDDEDNMETSLINGSVEVYPKNHPEQMIRLKPNEKIVINTRALQNGQFKKGQMSGQEPLHLDSIQALIKASGGAAKLNAGLAAVYITTLKPQIKTQGDSTLMETAWMQHQLAFSGEPFTALVRNLERWYDVQIKITNPEVGRYIFTGIFKEESLDQALKELQMIQPFQYEIQGREVRIY</sequence>
<organism evidence="4 5">
    <name type="scientific">Arachidicoccus rhizosphaerae</name>
    <dbReference type="NCBI Taxonomy" id="551991"/>
    <lineage>
        <taxon>Bacteria</taxon>
        <taxon>Pseudomonadati</taxon>
        <taxon>Bacteroidota</taxon>
        <taxon>Chitinophagia</taxon>
        <taxon>Chitinophagales</taxon>
        <taxon>Chitinophagaceae</taxon>
        <taxon>Arachidicoccus</taxon>
    </lineage>
</organism>
<gene>
    <name evidence="4" type="ORF">SAMN05192529_10687</name>
</gene>